<evidence type="ECO:0000313" key="2">
    <source>
        <dbReference type="EMBL" id="KAJ7414115.1"/>
    </source>
</evidence>
<dbReference type="Proteomes" id="UP001145742">
    <property type="component" value="Unassembled WGS sequence"/>
</dbReference>
<organism evidence="2 3">
    <name type="scientific">Willisornis vidua</name>
    <name type="common">Xingu scale-backed antbird</name>
    <dbReference type="NCBI Taxonomy" id="1566151"/>
    <lineage>
        <taxon>Eukaryota</taxon>
        <taxon>Metazoa</taxon>
        <taxon>Chordata</taxon>
        <taxon>Craniata</taxon>
        <taxon>Vertebrata</taxon>
        <taxon>Euteleostomi</taxon>
        <taxon>Archelosauria</taxon>
        <taxon>Archosauria</taxon>
        <taxon>Dinosauria</taxon>
        <taxon>Saurischia</taxon>
        <taxon>Theropoda</taxon>
        <taxon>Coelurosauria</taxon>
        <taxon>Aves</taxon>
        <taxon>Neognathae</taxon>
        <taxon>Neoaves</taxon>
        <taxon>Telluraves</taxon>
        <taxon>Australaves</taxon>
        <taxon>Passeriformes</taxon>
        <taxon>Thamnophilidae</taxon>
        <taxon>Willisornis</taxon>
    </lineage>
</organism>
<evidence type="ECO:0000256" key="1">
    <source>
        <dbReference type="SAM" id="MobiDB-lite"/>
    </source>
</evidence>
<accession>A0ABQ9D846</accession>
<comment type="caution">
    <text evidence="2">The sequence shown here is derived from an EMBL/GenBank/DDBJ whole genome shotgun (WGS) entry which is preliminary data.</text>
</comment>
<sequence>MATETPKFHFDREIHAYVFSETAEHVRQQLPLISPSQSEEIHYKAPGTTESDTGLAGSQRKNSCAEEVTSLAQNLAAWEKVKRLDEKQEIPPEISPWVNTTVGQQHKECFASNMQSGHSGQVLKACTSNTSGYKQGVKKDKGQTENGMQLYSDELQKLLKDKVCQVAELRAVHLTMDIVE</sequence>
<dbReference type="EMBL" id="WHWB01034085">
    <property type="protein sequence ID" value="KAJ7414115.1"/>
    <property type="molecule type" value="Genomic_DNA"/>
</dbReference>
<reference evidence="2" key="1">
    <citation type="submission" date="2019-10" db="EMBL/GenBank/DDBJ databases">
        <authorList>
            <person name="Soares A.E.R."/>
            <person name="Aleixo A."/>
            <person name="Schneider P."/>
            <person name="Miyaki C.Y."/>
            <person name="Schneider M.P."/>
            <person name="Mello C."/>
            <person name="Vasconcelos A.T.R."/>
        </authorList>
    </citation>
    <scope>NUCLEOTIDE SEQUENCE</scope>
    <source>
        <tissue evidence="2">Muscle</tissue>
    </source>
</reference>
<feature type="region of interest" description="Disordered" evidence="1">
    <location>
        <begin position="37"/>
        <end position="61"/>
    </location>
</feature>
<name>A0ABQ9D846_9PASS</name>
<evidence type="ECO:0000313" key="3">
    <source>
        <dbReference type="Proteomes" id="UP001145742"/>
    </source>
</evidence>
<proteinExistence type="predicted"/>
<keyword evidence="3" id="KW-1185">Reference proteome</keyword>
<gene>
    <name evidence="2" type="ORF">WISP_86618</name>
</gene>
<protein>
    <submittedName>
        <fullName evidence="2">Uncharacterized protein</fullName>
    </submittedName>
</protein>